<dbReference type="InterPro" id="IPR050493">
    <property type="entry name" value="FAD-dep_Monooxygenase_BioMet"/>
</dbReference>
<reference evidence="5" key="1">
    <citation type="submission" date="2016-10" db="EMBL/GenBank/DDBJ databases">
        <authorList>
            <person name="Varghese N."/>
            <person name="Submissions S."/>
        </authorList>
    </citation>
    <scope>NUCLEOTIDE SEQUENCE [LARGE SCALE GENOMIC DNA]</scope>
    <source>
        <strain evidence="5">DSM 44718</strain>
    </source>
</reference>
<sequence length="387" mass="40446">MIRTALVIGGGIAGPATAMALRKAGIDATVYEASTTPRGGAFLTLAPNGVDALRVLDADASALANAFPTPGITLRSTTGKVLGESSTGGSRSFTLRRADLYRGMHDEATGRDIPVLTGKRFVGLSETATGVRAEFADGSTASADVLIGADGIHSAVRRAIDPTAPPPVYAGLVGNGGFAPPVSAVSAAPGHYEMIFGRRAFFGYLVAPGDEIWWFANVPHRSEPARGELASVDWRSRLRELFADDAGPALDVIAATPELVPMDPIASVRGLRSWHSRRVVLVGDAAHAPTPTSGQGASLSIEDGLVLAKCLRDHAEPADAFARYEAARRPRVEAIIKAAARNNSSKAAGPVGRVIRDAVLPTILRLSATSTAQRKVFDYHVDWATAA</sequence>
<evidence type="ECO:0000259" key="3">
    <source>
        <dbReference type="Pfam" id="PF01494"/>
    </source>
</evidence>
<organism evidence="4 5">
    <name type="scientific">Asanoa ishikariensis</name>
    <dbReference type="NCBI Taxonomy" id="137265"/>
    <lineage>
        <taxon>Bacteria</taxon>
        <taxon>Bacillati</taxon>
        <taxon>Actinomycetota</taxon>
        <taxon>Actinomycetes</taxon>
        <taxon>Micromonosporales</taxon>
        <taxon>Micromonosporaceae</taxon>
        <taxon>Asanoa</taxon>
    </lineage>
</organism>
<evidence type="ECO:0000313" key="4">
    <source>
        <dbReference type="EMBL" id="SDY76910.1"/>
    </source>
</evidence>
<evidence type="ECO:0000256" key="1">
    <source>
        <dbReference type="ARBA" id="ARBA00023002"/>
    </source>
</evidence>
<feature type="domain" description="FAD-binding" evidence="3">
    <location>
        <begin position="5"/>
        <end position="338"/>
    </location>
</feature>
<keyword evidence="1" id="KW-0560">Oxidoreductase</keyword>
<protein>
    <submittedName>
        <fullName evidence="4">2-polyprenyl-6-methoxyphenol hydroxylase</fullName>
    </submittedName>
</protein>
<gene>
    <name evidence="4" type="ORF">SAMN05421684_1452</name>
</gene>
<dbReference type="InterPro" id="IPR002938">
    <property type="entry name" value="FAD-bd"/>
</dbReference>
<dbReference type="STRING" id="137265.SAMN05421684_1452"/>
<dbReference type="PANTHER" id="PTHR13789">
    <property type="entry name" value="MONOOXYGENASE"/>
    <property type="match status" value="1"/>
</dbReference>
<dbReference type="AlphaFoldDB" id="A0A1H3MJY5"/>
<dbReference type="OrthoDB" id="9782160at2"/>
<dbReference type="PRINTS" id="PR00420">
    <property type="entry name" value="RNGMNOXGNASE"/>
</dbReference>
<dbReference type="RefSeq" id="WP_090788580.1">
    <property type="nucleotide sequence ID" value="NZ_BOND01000017.1"/>
</dbReference>
<dbReference type="Pfam" id="PF01494">
    <property type="entry name" value="FAD_binding_3"/>
    <property type="match status" value="1"/>
</dbReference>
<dbReference type="InterPro" id="IPR036188">
    <property type="entry name" value="FAD/NAD-bd_sf"/>
</dbReference>
<accession>A0A1H3MJY5</accession>
<dbReference type="GO" id="GO:0004497">
    <property type="term" value="F:monooxygenase activity"/>
    <property type="evidence" value="ECO:0007669"/>
    <property type="project" value="UniProtKB-KW"/>
</dbReference>
<dbReference type="Proteomes" id="UP000199632">
    <property type="component" value="Unassembled WGS sequence"/>
</dbReference>
<dbReference type="Gene3D" id="3.50.50.60">
    <property type="entry name" value="FAD/NAD(P)-binding domain"/>
    <property type="match status" value="1"/>
</dbReference>
<dbReference type="GO" id="GO:0071949">
    <property type="term" value="F:FAD binding"/>
    <property type="evidence" value="ECO:0007669"/>
    <property type="project" value="InterPro"/>
</dbReference>
<keyword evidence="5" id="KW-1185">Reference proteome</keyword>
<name>A0A1H3MJY5_9ACTN</name>
<keyword evidence="2" id="KW-0503">Monooxygenase</keyword>
<evidence type="ECO:0000256" key="2">
    <source>
        <dbReference type="ARBA" id="ARBA00023033"/>
    </source>
</evidence>
<dbReference type="PANTHER" id="PTHR13789:SF309">
    <property type="entry name" value="PUTATIVE (AFU_ORTHOLOGUE AFUA_6G14510)-RELATED"/>
    <property type="match status" value="1"/>
</dbReference>
<proteinExistence type="predicted"/>
<dbReference type="EMBL" id="FNQB01000001">
    <property type="protein sequence ID" value="SDY76910.1"/>
    <property type="molecule type" value="Genomic_DNA"/>
</dbReference>
<evidence type="ECO:0000313" key="5">
    <source>
        <dbReference type="Proteomes" id="UP000199632"/>
    </source>
</evidence>
<dbReference type="SUPFAM" id="SSF51905">
    <property type="entry name" value="FAD/NAD(P)-binding domain"/>
    <property type="match status" value="1"/>
</dbReference>